<keyword evidence="3" id="KW-1185">Reference proteome</keyword>
<keyword evidence="1" id="KW-1133">Transmembrane helix</keyword>
<organism evidence="2 3">
    <name type="scientific">Helicobacter anseris</name>
    <dbReference type="NCBI Taxonomy" id="375926"/>
    <lineage>
        <taxon>Bacteria</taxon>
        <taxon>Pseudomonadati</taxon>
        <taxon>Campylobacterota</taxon>
        <taxon>Epsilonproteobacteria</taxon>
        <taxon>Campylobacterales</taxon>
        <taxon>Helicobacteraceae</taxon>
        <taxon>Helicobacter</taxon>
    </lineage>
</organism>
<feature type="transmembrane region" description="Helical" evidence="1">
    <location>
        <begin position="12"/>
        <end position="31"/>
    </location>
</feature>
<accession>A0A3D8J7F4</accession>
<evidence type="ECO:0000313" key="2">
    <source>
        <dbReference type="EMBL" id="RDU73210.1"/>
    </source>
</evidence>
<evidence type="ECO:0000313" key="3">
    <source>
        <dbReference type="Proteomes" id="UP000256695"/>
    </source>
</evidence>
<dbReference type="EMBL" id="NXLX01000012">
    <property type="protein sequence ID" value="RDU73210.1"/>
    <property type="molecule type" value="Genomic_DNA"/>
</dbReference>
<keyword evidence="1" id="KW-0812">Transmembrane</keyword>
<comment type="caution">
    <text evidence="2">The sequence shown here is derived from an EMBL/GenBank/DDBJ whole genome shotgun (WGS) entry which is preliminary data.</text>
</comment>
<sequence length="151" mass="17737">MSRNSTTKNILVNIAILVTFVCYLALSNIYVFLPPLLGLLFTKYIKDFKDANFFGSFVVLILCIFFELEKSNNIGFLFLLFIFLSFVVSKIGLILQEESRFFGVIYVFLPYMFYFFVLQSLTIFNHQMPIVFTPIILWYVLCESVLVIWKR</sequence>
<feature type="transmembrane region" description="Helical" evidence="1">
    <location>
        <begin position="75"/>
        <end position="95"/>
    </location>
</feature>
<name>A0A3D8J7F4_9HELI</name>
<proteinExistence type="predicted"/>
<evidence type="ECO:0000256" key="1">
    <source>
        <dbReference type="SAM" id="Phobius"/>
    </source>
</evidence>
<feature type="transmembrane region" description="Helical" evidence="1">
    <location>
        <begin position="130"/>
        <end position="149"/>
    </location>
</feature>
<gene>
    <name evidence="2" type="ORF">CQA57_05420</name>
</gene>
<feature type="transmembrane region" description="Helical" evidence="1">
    <location>
        <begin position="51"/>
        <end position="68"/>
    </location>
</feature>
<protein>
    <submittedName>
        <fullName evidence="2">Uncharacterized protein</fullName>
    </submittedName>
</protein>
<reference evidence="2 3" key="1">
    <citation type="submission" date="2018-04" db="EMBL/GenBank/DDBJ databases">
        <title>Novel Campyloabacter and Helicobacter Species and Strains.</title>
        <authorList>
            <person name="Mannion A.J."/>
            <person name="Shen Z."/>
            <person name="Fox J.G."/>
        </authorList>
    </citation>
    <scope>NUCLEOTIDE SEQUENCE [LARGE SCALE GENOMIC DNA]</scope>
    <source>
        <strain evidence="2 3">MIT 04-9362</strain>
    </source>
</reference>
<dbReference type="Proteomes" id="UP000256695">
    <property type="component" value="Unassembled WGS sequence"/>
</dbReference>
<dbReference type="AlphaFoldDB" id="A0A3D8J7F4"/>
<keyword evidence="1" id="KW-0472">Membrane</keyword>
<dbReference type="OrthoDB" id="5328612at2"/>
<feature type="transmembrane region" description="Helical" evidence="1">
    <location>
        <begin position="101"/>
        <end position="118"/>
    </location>
</feature>